<protein>
    <recommendedName>
        <fullName evidence="4">Stage II sporulation protein M</fullName>
    </recommendedName>
</protein>
<name>A0A2U9IL13_9CREN</name>
<evidence type="ECO:0000313" key="2">
    <source>
        <dbReference type="EMBL" id="AWR96722.1"/>
    </source>
</evidence>
<dbReference type="Pfam" id="PF01944">
    <property type="entry name" value="SpoIIM"/>
    <property type="match status" value="1"/>
</dbReference>
<reference evidence="2 3" key="1">
    <citation type="submission" date="2018-05" db="EMBL/GenBank/DDBJ databases">
        <title>Complete Genome Sequences of Extremely Thermoacidophilic, Metal-Mobilizing Type-Strain Members of the Archaeal Family Sulfolobaceae: Acidianus brierleyi DSM-1651T, Acidianus sulfidivorans DSM-18786T, Metallosphaera hakonensis DSM-7519T, and Metallosphaera prunae DSM-10039T.</title>
        <authorList>
            <person name="Counts J.A."/>
            <person name="Kelly R.M."/>
        </authorList>
    </citation>
    <scope>NUCLEOTIDE SEQUENCE [LARGE SCALE GENOMIC DNA]</scope>
    <source>
        <strain evidence="2 3">JP7</strain>
    </source>
</reference>
<feature type="transmembrane region" description="Helical" evidence="1">
    <location>
        <begin position="12"/>
        <end position="32"/>
    </location>
</feature>
<evidence type="ECO:0000256" key="1">
    <source>
        <dbReference type="SAM" id="Phobius"/>
    </source>
</evidence>
<dbReference type="EMBL" id="CP029288">
    <property type="protein sequence ID" value="AWR96722.1"/>
    <property type="molecule type" value="Genomic_DNA"/>
</dbReference>
<feature type="transmembrane region" description="Helical" evidence="1">
    <location>
        <begin position="142"/>
        <end position="159"/>
    </location>
</feature>
<feature type="transmembrane region" description="Helical" evidence="1">
    <location>
        <begin position="115"/>
        <end position="135"/>
    </location>
</feature>
<sequence length="230" mass="25923">MKGPIKDELTFLSLIIFIIELALFIGASAIPIHNQALASEFNSERNSIVSLPYIPEVFSIFSHNFEISLIEFIPGIGVLMLGASIYSTGTVLSAITTSEGIPGWAAALSLLTLPHSWLELPSYAIATAAGIYLIWKRNVKRFFAMIGFVGLELFFAASIESAEIVVENINITYSYLFWFPAIPLFYALYILYKFIEEKTETTNDINQFQPKYTFITKIMKELNRLIKRLN</sequence>
<dbReference type="AlphaFoldDB" id="A0A2U9IL13"/>
<dbReference type="KEGG" id="asul:DFR86_03570"/>
<gene>
    <name evidence="2" type="ORF">DFR86_03570</name>
</gene>
<keyword evidence="1" id="KW-0812">Transmembrane</keyword>
<evidence type="ECO:0000313" key="3">
    <source>
        <dbReference type="Proteomes" id="UP000248410"/>
    </source>
</evidence>
<dbReference type="Proteomes" id="UP000248410">
    <property type="component" value="Chromosome"/>
</dbReference>
<organism evidence="2 3">
    <name type="scientific">Acidianus sulfidivorans JP7</name>
    <dbReference type="NCBI Taxonomy" id="619593"/>
    <lineage>
        <taxon>Archaea</taxon>
        <taxon>Thermoproteota</taxon>
        <taxon>Thermoprotei</taxon>
        <taxon>Sulfolobales</taxon>
        <taxon>Sulfolobaceae</taxon>
        <taxon>Acidianus</taxon>
    </lineage>
</organism>
<dbReference type="RefSeq" id="WP_110379612.1">
    <property type="nucleotide sequence ID" value="NZ_CP029288.2"/>
</dbReference>
<dbReference type="InterPro" id="IPR002798">
    <property type="entry name" value="SpoIIM-like"/>
</dbReference>
<keyword evidence="1" id="KW-1133">Transmembrane helix</keyword>
<feature type="transmembrane region" description="Helical" evidence="1">
    <location>
        <begin position="72"/>
        <end position="95"/>
    </location>
</feature>
<keyword evidence="3" id="KW-1185">Reference proteome</keyword>
<dbReference type="OrthoDB" id="42180at2157"/>
<proteinExistence type="predicted"/>
<evidence type="ECO:0008006" key="4">
    <source>
        <dbReference type="Google" id="ProtNLM"/>
    </source>
</evidence>
<feature type="transmembrane region" description="Helical" evidence="1">
    <location>
        <begin position="171"/>
        <end position="192"/>
    </location>
</feature>
<accession>A0A2U9IL13</accession>
<dbReference type="GeneID" id="36837017"/>
<keyword evidence="1" id="KW-0472">Membrane</keyword>